<feature type="region of interest" description="Disordered" evidence="1">
    <location>
        <begin position="1"/>
        <end position="34"/>
    </location>
</feature>
<gene>
    <name evidence="3" type="ORF">E4P82_05260</name>
</gene>
<dbReference type="EMBL" id="SPMZ01000015">
    <property type="protein sequence ID" value="NMQ18665.1"/>
    <property type="molecule type" value="Genomic_DNA"/>
</dbReference>
<name>A0ABX1TJM3_9GAMM</name>
<protein>
    <submittedName>
        <fullName evidence="3">Protein phosphatase</fullName>
    </submittedName>
</protein>
<dbReference type="SMART" id="SM00332">
    <property type="entry name" value="PP2Cc"/>
    <property type="match status" value="1"/>
</dbReference>
<evidence type="ECO:0000313" key="3">
    <source>
        <dbReference type="EMBL" id="NMQ18665.1"/>
    </source>
</evidence>
<feature type="domain" description="PPM-type phosphatase" evidence="2">
    <location>
        <begin position="88"/>
        <end position="344"/>
    </location>
</feature>
<comment type="caution">
    <text evidence="3">The sequence shown here is derived from an EMBL/GenBank/DDBJ whole genome shotgun (WGS) entry which is preliminary data.</text>
</comment>
<dbReference type="InterPro" id="IPR001932">
    <property type="entry name" value="PPM-type_phosphatase-like_dom"/>
</dbReference>
<evidence type="ECO:0000259" key="2">
    <source>
        <dbReference type="PROSITE" id="PS51746"/>
    </source>
</evidence>
<dbReference type="PROSITE" id="PS51746">
    <property type="entry name" value="PPM_2"/>
    <property type="match status" value="1"/>
</dbReference>
<dbReference type="RefSeq" id="WP_169247920.1">
    <property type="nucleotide sequence ID" value="NZ_SPMZ01000015.1"/>
</dbReference>
<evidence type="ECO:0000313" key="4">
    <source>
        <dbReference type="Proteomes" id="UP000760480"/>
    </source>
</evidence>
<reference evidence="3 4" key="1">
    <citation type="submission" date="2019-03" db="EMBL/GenBank/DDBJ databases">
        <title>Metabolic reconstructions from genomes of highly enriched 'Candidatus Accumulibacter' and 'Candidatus Competibacter' bioreactor populations.</title>
        <authorList>
            <person name="Annavajhala M.K."/>
            <person name="Welles L."/>
            <person name="Abbas B."/>
            <person name="Sorokin D."/>
            <person name="Park H."/>
            <person name="Van Loosdrecht M."/>
            <person name="Chandran K."/>
        </authorList>
    </citation>
    <scope>NUCLEOTIDE SEQUENCE [LARGE SCALE GENOMIC DNA]</scope>
    <source>
        <strain evidence="3 4">SBR_G</strain>
    </source>
</reference>
<accession>A0ABX1TJM3</accession>
<organism evidence="3 4">
    <name type="scientific">Candidatus Competibacter phosphatis</name>
    <dbReference type="NCBI Taxonomy" id="221280"/>
    <lineage>
        <taxon>Bacteria</taxon>
        <taxon>Pseudomonadati</taxon>
        <taxon>Pseudomonadota</taxon>
        <taxon>Gammaproteobacteria</taxon>
        <taxon>Candidatus Competibacteraceae</taxon>
        <taxon>Candidatus Competibacter</taxon>
    </lineage>
</organism>
<sequence length="355" mass="39522">MRTHTDPTIPNPANAHNQPLPDNVTSKREFDSGALSEEAALQDDASLEIAVRSLLSPTGHGRRENQDNFLIVDSVGQARLLWHEQETQLRLADWPTGHRRLAVLDGMGGHSHGREAAEKVIEGLLGLPAATDLVQLSETLNALHQRLYQEFHTAGLETGCTLVLLEIPRQGPAMLFHVGDSRLYAIDEHRVQCLTVDHVPATHLAMLGLLNGAQWLQQVHIQTSSQISQAFILGSTLGVPHLYAETIDAELYELHEGNLPLFLRGLGDRRMLTLEPGWIYLIASDGLWHLSSPQAFIQRWPALLAQPQRPLEELMDELLEVLAETIRQQRSLPDDNCTVILVRKPSQTQRPPSQP</sequence>
<proteinExistence type="predicted"/>
<dbReference type="InterPro" id="IPR036457">
    <property type="entry name" value="PPM-type-like_dom_sf"/>
</dbReference>
<dbReference type="SMART" id="SM00331">
    <property type="entry name" value="PP2C_SIG"/>
    <property type="match status" value="1"/>
</dbReference>
<dbReference type="Proteomes" id="UP000760480">
    <property type="component" value="Unassembled WGS sequence"/>
</dbReference>
<dbReference type="Gene3D" id="3.60.40.10">
    <property type="entry name" value="PPM-type phosphatase domain"/>
    <property type="match status" value="1"/>
</dbReference>
<evidence type="ECO:0000256" key="1">
    <source>
        <dbReference type="SAM" id="MobiDB-lite"/>
    </source>
</evidence>
<dbReference type="SUPFAM" id="SSF81606">
    <property type="entry name" value="PP2C-like"/>
    <property type="match status" value="1"/>
</dbReference>
<keyword evidence="4" id="KW-1185">Reference proteome</keyword>